<dbReference type="RefSeq" id="XP_003051392.1">
    <property type="nucleotide sequence ID" value="XM_003051346.1"/>
</dbReference>
<dbReference type="InterPro" id="IPR001810">
    <property type="entry name" value="F-box_dom"/>
</dbReference>
<accession>C7YSP8</accession>
<evidence type="ECO:0000259" key="1">
    <source>
        <dbReference type="PROSITE" id="PS50181"/>
    </source>
</evidence>
<gene>
    <name evidence="2" type="ORF">NECHADRAFT_80810</name>
</gene>
<dbReference type="PROSITE" id="PS50181">
    <property type="entry name" value="FBOX"/>
    <property type="match status" value="1"/>
</dbReference>
<feature type="domain" description="F-box" evidence="1">
    <location>
        <begin position="1"/>
        <end position="47"/>
    </location>
</feature>
<reference evidence="2 3" key="1">
    <citation type="journal article" date="2009" name="PLoS Genet.">
        <title>The genome of Nectria haematococca: contribution of supernumerary chromosomes to gene expansion.</title>
        <authorList>
            <person name="Coleman J.J."/>
            <person name="Rounsley S.D."/>
            <person name="Rodriguez-Carres M."/>
            <person name="Kuo A."/>
            <person name="Wasmann C.C."/>
            <person name="Grimwood J."/>
            <person name="Schmutz J."/>
            <person name="Taga M."/>
            <person name="White G.J."/>
            <person name="Zhou S."/>
            <person name="Schwartz D.C."/>
            <person name="Freitag M."/>
            <person name="Ma L.J."/>
            <person name="Danchin E.G."/>
            <person name="Henrissat B."/>
            <person name="Coutinho P.M."/>
            <person name="Nelson D.R."/>
            <person name="Straney D."/>
            <person name="Napoli C.A."/>
            <person name="Barker B.M."/>
            <person name="Gribskov M."/>
            <person name="Rep M."/>
            <person name="Kroken S."/>
            <person name="Molnar I."/>
            <person name="Rensing C."/>
            <person name="Kennell J.C."/>
            <person name="Zamora J."/>
            <person name="Farman M.L."/>
            <person name="Selker E.U."/>
            <person name="Salamov A."/>
            <person name="Shapiro H."/>
            <person name="Pangilinan J."/>
            <person name="Lindquist E."/>
            <person name="Lamers C."/>
            <person name="Grigoriev I.V."/>
            <person name="Geiser D.M."/>
            <person name="Covert S.F."/>
            <person name="Temporini E."/>
            <person name="Vanetten H.D."/>
        </authorList>
    </citation>
    <scope>NUCLEOTIDE SEQUENCE [LARGE SCALE GENOMIC DNA]</scope>
    <source>
        <strain evidence="3">ATCC MYA-4622 / CBS 123669 / FGSC 9596 / NRRL 45880 / 77-13-4</strain>
    </source>
</reference>
<evidence type="ECO:0000313" key="2">
    <source>
        <dbReference type="EMBL" id="EEU45679.1"/>
    </source>
</evidence>
<sequence>MPLDLFPIELQCSFIRLLDPIGLISLSQTSKHFRLLISPTEEHFAERLLQLETLEEYGGPSSSDEPSDAYVLLNCCQSHRKDIRWACTSCLRLLPRRCFGNKYVLGLNYKKPTRDDPLLDEATSWEPVVKNEQVREDWTFHEPWIRLRAISRQDRRCLECQYRRGELRSDTTGLLNAKVPVEINRTALFYTELDRYFPGVSDYLGCEIPPAVENILPGGGSPAAIEPFAWDMRMVRCPECTRWKELRDFRLQVRHLREARYPYRANVDTLLKDACCNACFAKAHGRVELGRALGSWFRELVDRRLQATSFQLQVHVREFYWDTKYSAMMKLRQSVEELGEKVFCFDSCHDSVLNEEDIAQLKAYRVHAMHMWEQIAKDEHWPTFMLPRPDQVAWGWSHNFCEDVLRGLKTCKEMFGENPEAFAAWALDRDEATWDCEVEGALTRELGPDVFDRASRYRMDSYN</sequence>
<keyword evidence="3" id="KW-1185">Reference proteome</keyword>
<dbReference type="OMA" id="RMITTWE"/>
<evidence type="ECO:0000313" key="3">
    <source>
        <dbReference type="Proteomes" id="UP000005206"/>
    </source>
</evidence>
<dbReference type="EMBL" id="GG698899">
    <property type="protein sequence ID" value="EEU45679.1"/>
    <property type="molecule type" value="Genomic_DNA"/>
</dbReference>
<proteinExistence type="predicted"/>
<dbReference type="GeneID" id="9668315"/>
<dbReference type="KEGG" id="nhe:NECHADRAFT_80810"/>
<dbReference type="Proteomes" id="UP000005206">
    <property type="component" value="Chromosome 5"/>
</dbReference>
<dbReference type="HOGENOM" id="CLU_038189_0_0_1"/>
<dbReference type="OrthoDB" id="3481585at2759"/>
<name>C7YSP8_FUSV7</name>
<organism evidence="2 3">
    <name type="scientific">Fusarium vanettenii (strain ATCC MYA-4622 / CBS 123669 / FGSC 9596 / NRRL 45880 / 77-13-4)</name>
    <name type="common">Fusarium solani subsp. pisi</name>
    <dbReference type="NCBI Taxonomy" id="660122"/>
    <lineage>
        <taxon>Eukaryota</taxon>
        <taxon>Fungi</taxon>
        <taxon>Dikarya</taxon>
        <taxon>Ascomycota</taxon>
        <taxon>Pezizomycotina</taxon>
        <taxon>Sordariomycetes</taxon>
        <taxon>Hypocreomycetidae</taxon>
        <taxon>Hypocreales</taxon>
        <taxon>Nectriaceae</taxon>
        <taxon>Fusarium</taxon>
        <taxon>Fusarium solani species complex</taxon>
        <taxon>Fusarium vanettenii</taxon>
    </lineage>
</organism>
<dbReference type="eggNOG" id="ENOG502SP9Q">
    <property type="taxonomic scope" value="Eukaryota"/>
</dbReference>
<dbReference type="VEuPathDB" id="FungiDB:NECHADRAFT_80810"/>
<dbReference type="InParanoid" id="C7YSP8"/>
<protein>
    <recommendedName>
        <fullName evidence="1">F-box domain-containing protein</fullName>
    </recommendedName>
</protein>
<dbReference type="AlphaFoldDB" id="C7YSP8"/>